<evidence type="ECO:0008006" key="4">
    <source>
        <dbReference type="Google" id="ProtNLM"/>
    </source>
</evidence>
<evidence type="ECO:0000313" key="2">
    <source>
        <dbReference type="EMBL" id="RAI00977.1"/>
    </source>
</evidence>
<keyword evidence="1" id="KW-1133">Transmembrane helix</keyword>
<gene>
    <name evidence="2" type="ORF">DLJ53_17265</name>
</gene>
<proteinExistence type="predicted"/>
<reference evidence="2 3" key="1">
    <citation type="submission" date="2018-05" db="EMBL/GenBank/DDBJ databases">
        <title>Acuticoccus sediminis sp. nov., isolated from deep-sea sediment of Indian Ocean.</title>
        <authorList>
            <person name="Liu X."/>
            <person name="Lai Q."/>
            <person name="Du Y."/>
            <person name="Sun F."/>
            <person name="Zhang X."/>
            <person name="Wang S."/>
            <person name="Shao Z."/>
        </authorList>
    </citation>
    <scope>NUCLEOTIDE SEQUENCE [LARGE SCALE GENOMIC DNA]</scope>
    <source>
        <strain evidence="2 3">PTG4-2</strain>
    </source>
</reference>
<name>A0A8B2NMV5_9HYPH</name>
<feature type="transmembrane region" description="Helical" evidence="1">
    <location>
        <begin position="7"/>
        <end position="28"/>
    </location>
</feature>
<dbReference type="OrthoDB" id="7510999at2"/>
<dbReference type="EMBL" id="QHHQ01000003">
    <property type="protein sequence ID" value="RAI00977.1"/>
    <property type="molecule type" value="Genomic_DNA"/>
</dbReference>
<evidence type="ECO:0000313" key="3">
    <source>
        <dbReference type="Proteomes" id="UP000249590"/>
    </source>
</evidence>
<keyword evidence="1" id="KW-0812">Transmembrane</keyword>
<organism evidence="2 3">
    <name type="scientific">Acuticoccus sediminis</name>
    <dbReference type="NCBI Taxonomy" id="2184697"/>
    <lineage>
        <taxon>Bacteria</taxon>
        <taxon>Pseudomonadati</taxon>
        <taxon>Pseudomonadota</taxon>
        <taxon>Alphaproteobacteria</taxon>
        <taxon>Hyphomicrobiales</taxon>
        <taxon>Amorphaceae</taxon>
        <taxon>Acuticoccus</taxon>
    </lineage>
</organism>
<sequence length="67" mass="6859">MLKVTAIVHTIVAPTVMGVLIVLCLVTPGYGTGFWIVVAAVSGAVLSIPLSIYVARKILHLSGSGPS</sequence>
<accession>A0A8B2NMV5</accession>
<comment type="caution">
    <text evidence="2">The sequence shown here is derived from an EMBL/GenBank/DDBJ whole genome shotgun (WGS) entry which is preliminary data.</text>
</comment>
<dbReference type="Proteomes" id="UP000249590">
    <property type="component" value="Unassembled WGS sequence"/>
</dbReference>
<keyword evidence="3" id="KW-1185">Reference proteome</keyword>
<evidence type="ECO:0000256" key="1">
    <source>
        <dbReference type="SAM" id="Phobius"/>
    </source>
</evidence>
<dbReference type="RefSeq" id="WP_111347494.1">
    <property type="nucleotide sequence ID" value="NZ_JAIWKD010000004.1"/>
</dbReference>
<keyword evidence="1" id="KW-0472">Membrane</keyword>
<dbReference type="AlphaFoldDB" id="A0A8B2NMV5"/>
<protein>
    <recommendedName>
        <fullName evidence="4">CTP synthetase</fullName>
    </recommendedName>
</protein>
<feature type="transmembrane region" description="Helical" evidence="1">
    <location>
        <begin position="34"/>
        <end position="55"/>
    </location>
</feature>